<dbReference type="InterPro" id="IPR031703">
    <property type="entry name" value="Lipin_mid"/>
</dbReference>
<feature type="compositionally biased region" description="Low complexity" evidence="6">
    <location>
        <begin position="317"/>
        <end position="335"/>
    </location>
</feature>
<proteinExistence type="inferred from homology"/>
<dbReference type="GO" id="GO:0005634">
    <property type="term" value="C:nucleus"/>
    <property type="evidence" value="ECO:0007669"/>
    <property type="project" value="UniProtKB-ARBA"/>
</dbReference>
<feature type="region of interest" description="Disordered" evidence="6">
    <location>
        <begin position="117"/>
        <end position="206"/>
    </location>
</feature>
<evidence type="ECO:0000256" key="3">
    <source>
        <dbReference type="ARBA" id="ARBA00012638"/>
    </source>
</evidence>
<feature type="compositionally biased region" description="Low complexity" evidence="6">
    <location>
        <begin position="342"/>
        <end position="356"/>
    </location>
</feature>
<comment type="similarity">
    <text evidence="2">Belongs to the lipin family.</text>
</comment>
<feature type="compositionally biased region" description="Basic and acidic residues" evidence="6">
    <location>
        <begin position="239"/>
        <end position="249"/>
    </location>
</feature>
<dbReference type="InterPro" id="IPR023214">
    <property type="entry name" value="HAD_sf"/>
</dbReference>
<feature type="region of interest" description="Disordered" evidence="6">
    <location>
        <begin position="916"/>
        <end position="946"/>
    </location>
</feature>
<feature type="compositionally biased region" description="Polar residues" evidence="6">
    <location>
        <begin position="1062"/>
        <end position="1076"/>
    </location>
</feature>
<dbReference type="EC" id="3.1.3.4" evidence="3"/>
<feature type="region of interest" description="Disordered" evidence="6">
    <location>
        <begin position="225"/>
        <end position="377"/>
    </location>
</feature>
<feature type="compositionally biased region" description="Basic and acidic residues" evidence="6">
    <location>
        <begin position="181"/>
        <end position="196"/>
    </location>
</feature>
<feature type="compositionally biased region" description="Basic and acidic residues" evidence="6">
    <location>
        <begin position="553"/>
        <end position="563"/>
    </location>
</feature>
<organism evidence="8 9">
    <name type="scientific">Tieghemiomyces parasiticus</name>
    <dbReference type="NCBI Taxonomy" id="78921"/>
    <lineage>
        <taxon>Eukaryota</taxon>
        <taxon>Fungi</taxon>
        <taxon>Fungi incertae sedis</taxon>
        <taxon>Zoopagomycota</taxon>
        <taxon>Kickxellomycotina</taxon>
        <taxon>Dimargaritomycetes</taxon>
        <taxon>Dimargaritales</taxon>
        <taxon>Dimargaritaceae</taxon>
        <taxon>Tieghemiomyces</taxon>
    </lineage>
</organism>
<dbReference type="GO" id="GO:0008195">
    <property type="term" value="F:phosphatidate phosphatase activity"/>
    <property type="evidence" value="ECO:0007669"/>
    <property type="project" value="UniProtKB-EC"/>
</dbReference>
<evidence type="ECO:0000313" key="8">
    <source>
        <dbReference type="EMBL" id="KAJ1905450.1"/>
    </source>
</evidence>
<dbReference type="FunFam" id="3.40.50.1000:FF:000063">
    <property type="entry name" value="Nuclear elongation and deformation protein"/>
    <property type="match status" value="1"/>
</dbReference>
<feature type="region of interest" description="Disordered" evidence="6">
    <location>
        <begin position="1006"/>
        <end position="1030"/>
    </location>
</feature>
<evidence type="ECO:0000256" key="5">
    <source>
        <dbReference type="ARBA" id="ARBA00022801"/>
    </source>
</evidence>
<feature type="region of interest" description="Disordered" evidence="6">
    <location>
        <begin position="646"/>
        <end position="666"/>
    </location>
</feature>
<evidence type="ECO:0000259" key="7">
    <source>
        <dbReference type="SMART" id="SM00775"/>
    </source>
</evidence>
<dbReference type="InterPro" id="IPR013209">
    <property type="entry name" value="LNS2"/>
</dbReference>
<comment type="caution">
    <text evidence="8">The sequence shown here is derived from an EMBL/GenBank/DDBJ whole genome shotgun (WGS) entry which is preliminary data.</text>
</comment>
<evidence type="ECO:0000313" key="9">
    <source>
        <dbReference type="Proteomes" id="UP001150569"/>
    </source>
</evidence>
<dbReference type="GO" id="GO:0019432">
    <property type="term" value="P:triglyceride biosynthetic process"/>
    <property type="evidence" value="ECO:0007669"/>
    <property type="project" value="TreeGrafter"/>
</dbReference>
<dbReference type="AlphaFoldDB" id="A0A9W8DKV9"/>
<feature type="region of interest" description="Disordered" evidence="6">
    <location>
        <begin position="1042"/>
        <end position="1169"/>
    </location>
</feature>
<dbReference type="Pfam" id="PF04571">
    <property type="entry name" value="Lipin_N"/>
    <property type="match status" value="1"/>
</dbReference>
<accession>A0A9W8DKV9</accession>
<dbReference type="Pfam" id="PF08235">
    <property type="entry name" value="LNS2"/>
    <property type="match status" value="1"/>
</dbReference>
<evidence type="ECO:0000256" key="2">
    <source>
        <dbReference type="ARBA" id="ARBA00005476"/>
    </source>
</evidence>
<keyword evidence="5 8" id="KW-0378">Hydrolase</keyword>
<reference evidence="8" key="1">
    <citation type="submission" date="2022-07" db="EMBL/GenBank/DDBJ databases">
        <title>Phylogenomic reconstructions and comparative analyses of Kickxellomycotina fungi.</title>
        <authorList>
            <person name="Reynolds N.K."/>
            <person name="Stajich J.E."/>
            <person name="Barry K."/>
            <person name="Grigoriev I.V."/>
            <person name="Crous P."/>
            <person name="Smith M.E."/>
        </authorList>
    </citation>
    <scope>NUCLEOTIDE SEQUENCE</scope>
    <source>
        <strain evidence="8">RSA 861</strain>
    </source>
</reference>
<sequence length="1199" mass="128429">MQYVGKVLKSVSEFYREINPSTLSGAIDIIVAERSDGTLACTPFHVRFGKFQLLRPSEKVVDLFINGKPVDFHMKLGDAGEAFFVIETEQPVPLEFATSPIAEPAVGDVEPDYLDLGDYGLDDGVDTTSGPRHNDGYVSAVSDHESVDSASVAPDSDASETGRGEFHPYTLPAEAGQPRASTERRPPLKRTSTEARRPRKPFTHRDINIRDDSLLLDTVGYKLRNDVAGGPATVTPHRSGADDLPDFRDKRQRSRARLTGLRHDVKSDDEYSTPYPSADTERGTGYFDDHVRGGHTDRDPQEAGRSSWRWGWNQQVATAPAAETTTTTRANPNDAVRIDVQSSASDSAADSTDSSSQLYNSSVPSMASEPPAAALESDRPRIELSFCGWRALSRDAVRNAQLFDSHCVPYAQFAADPHTTLANQALVVRAQGQYYTWPNVGPLLVSLMAYGKPVDLPSIDTLAPVQSQPPTPTHARPGRRPTSGVQSDPGEGNEGDTEDEAESTPRPTRSGGGGGYSLRRPWQWWSRNSVATRAAPAPSGTGGGTSRNVTTDDTGKSSIDDFPGRAPAARAHTLQHARSESELIDQRVHHDDLHIDLPMYAAEEAEAPAVDTRHYAKTLRLTSDQLKEMGLQYGANTVTFMVRTALSDPDDSSNPSDGEGAPADITGNEAGEAEIEGSPHTAAGPAKRPTAATRPYCSAKIFYLKPETQLVISDIDGTITKSDALGHIFTMVGKDWTHIGVAKLYTDITQNGYQIMYLTSRAIGQADATRDYLRGVTQGPFRLPDGPVIMSPDRLFESFHREVIARQPQVFKMACLRDVRGIFGDRNPFYAGFGNRITDALSYRSVNVPTSRIFTIDYSGDVKLELLMSYRSSYLSLNSLVDQIFPPVAEKIATEYNDWAYWKPALPNIESLPEEIEEAPPAKSSKADVGSGADQETTPGRVVNTRMTDLAEDSAATTGTGGTGILADLGLTSHSPSLSHVADKASTSSISVLSPGRVLSSAIPEALRSAPSSPGPSPPTSTGKAPSKRRSVISRVANLGGLLPSLNRGATTSATAPDASANLTAGINGSTTTTVGNKPVPAGNQPSASTPHSRTPSSTSNKPATIKRVTAPNKSAGVAASQATHAASGPKGKVPVAPSPSAPLTVHAKAASDSQLQPAGESPSTEKEHTVTHDEAMFNEYLETVDLSPEIDLNEFSYL</sequence>
<evidence type="ECO:0000256" key="4">
    <source>
        <dbReference type="ARBA" id="ARBA00022553"/>
    </source>
</evidence>
<dbReference type="GO" id="GO:0009062">
    <property type="term" value="P:fatty acid catabolic process"/>
    <property type="evidence" value="ECO:0007669"/>
    <property type="project" value="TreeGrafter"/>
</dbReference>
<protein>
    <recommendedName>
        <fullName evidence="3">phosphatidate phosphatase</fullName>
        <ecNumber evidence="3">3.1.3.4</ecNumber>
    </recommendedName>
</protein>
<evidence type="ECO:0000256" key="6">
    <source>
        <dbReference type="SAM" id="MobiDB-lite"/>
    </source>
</evidence>
<dbReference type="InterPro" id="IPR007651">
    <property type="entry name" value="Lipin_N"/>
</dbReference>
<keyword evidence="4" id="KW-0597">Phosphoprotein</keyword>
<feature type="compositionally biased region" description="Low complexity" evidence="6">
    <location>
        <begin position="1086"/>
        <end position="1100"/>
    </location>
</feature>
<dbReference type="PANTHER" id="PTHR12181">
    <property type="entry name" value="LIPIN"/>
    <property type="match status" value="1"/>
</dbReference>
<keyword evidence="9" id="KW-1185">Reference proteome</keyword>
<dbReference type="InterPro" id="IPR036412">
    <property type="entry name" value="HAD-like_sf"/>
</dbReference>
<comment type="cofactor">
    <cofactor evidence="1">
        <name>Mg(2+)</name>
        <dbReference type="ChEBI" id="CHEBI:18420"/>
    </cofactor>
</comment>
<gene>
    <name evidence="8" type="primary">ned1_1</name>
    <name evidence="8" type="ORF">IWQ60_012282</name>
</gene>
<name>A0A9W8DKV9_9FUNG</name>
<dbReference type="Gene3D" id="3.40.50.1000">
    <property type="entry name" value="HAD superfamily/HAD-like"/>
    <property type="match status" value="1"/>
</dbReference>
<dbReference type="PANTHER" id="PTHR12181:SF12">
    <property type="entry name" value="PHOSPHATIDATE PHOSPHATASE"/>
    <property type="match status" value="1"/>
</dbReference>
<dbReference type="OrthoDB" id="4567at2759"/>
<dbReference type="InterPro" id="IPR031315">
    <property type="entry name" value="LNS2/PITP"/>
</dbReference>
<feature type="compositionally biased region" description="Acidic residues" evidence="6">
    <location>
        <begin position="491"/>
        <end position="502"/>
    </location>
</feature>
<feature type="compositionally biased region" description="Low complexity" evidence="6">
    <location>
        <begin position="1050"/>
        <end position="1061"/>
    </location>
</feature>
<dbReference type="Pfam" id="PF16876">
    <property type="entry name" value="Lipin_mid"/>
    <property type="match status" value="1"/>
</dbReference>
<feature type="domain" description="LNS2/PITP" evidence="7">
    <location>
        <begin position="710"/>
        <end position="865"/>
    </location>
</feature>
<evidence type="ECO:0000256" key="1">
    <source>
        <dbReference type="ARBA" id="ARBA00001946"/>
    </source>
</evidence>
<dbReference type="SUPFAM" id="SSF56784">
    <property type="entry name" value="HAD-like"/>
    <property type="match status" value="1"/>
</dbReference>
<dbReference type="EMBL" id="JANBPT010001737">
    <property type="protein sequence ID" value="KAJ1905450.1"/>
    <property type="molecule type" value="Genomic_DNA"/>
</dbReference>
<feature type="region of interest" description="Disordered" evidence="6">
    <location>
        <begin position="460"/>
        <end position="565"/>
    </location>
</feature>
<feature type="compositionally biased region" description="Basic and acidic residues" evidence="6">
    <location>
        <begin position="279"/>
        <end position="302"/>
    </location>
</feature>
<dbReference type="Proteomes" id="UP001150569">
    <property type="component" value="Unassembled WGS sequence"/>
</dbReference>
<dbReference type="SMART" id="SM00775">
    <property type="entry name" value="LNS2"/>
    <property type="match status" value="1"/>
</dbReference>
<dbReference type="InterPro" id="IPR026058">
    <property type="entry name" value="LIPIN"/>
</dbReference>